<name>A0ABV7THH2_9RHOB</name>
<dbReference type="CDD" id="cd03214">
    <property type="entry name" value="ABC_Iron-Siderophores_B12_Hemin"/>
    <property type="match status" value="1"/>
</dbReference>
<feature type="domain" description="ABC transporter" evidence="10">
    <location>
        <begin position="13"/>
        <end position="249"/>
    </location>
</feature>
<evidence type="ECO:0000256" key="2">
    <source>
        <dbReference type="ARBA" id="ARBA00022448"/>
    </source>
</evidence>
<evidence type="ECO:0000313" key="12">
    <source>
        <dbReference type="Proteomes" id="UP001595629"/>
    </source>
</evidence>
<dbReference type="Pfam" id="PF00005">
    <property type="entry name" value="ABC_tran"/>
    <property type="match status" value="1"/>
</dbReference>
<dbReference type="InterPro" id="IPR027417">
    <property type="entry name" value="P-loop_NTPase"/>
</dbReference>
<keyword evidence="12" id="KW-1185">Reference proteome</keyword>
<sequence>MVQNGQFGGTNRLQAKEISVSYPRRAVIEALTLDIPDGKVTAIVGPNACGKSTVLRALARLTPVAAGRVDLDGQPIEKKGSRAVARRLAILPQSPLAPEGMTVRDLVRRGRTPHQSALRQFSHEDARATQRAIQLTGLESQENSSLETLSGGQRQRAWIAMALAQDTDLLLLDEPTTYLDLPHQIELLTLIRKLNHETGRTVAMVLHDINLAARFAHHMVALKKGRIRYQGAPDQVVTPEMMQDVFALPCTVIADPVHGHPHVIPS</sequence>
<dbReference type="PANTHER" id="PTHR42771:SF2">
    <property type="entry name" value="IRON(3+)-HYDROXAMATE IMPORT ATP-BINDING PROTEIN FHUC"/>
    <property type="match status" value="1"/>
</dbReference>
<keyword evidence="2" id="KW-0813">Transport</keyword>
<evidence type="ECO:0000256" key="4">
    <source>
        <dbReference type="ARBA" id="ARBA00022496"/>
    </source>
</evidence>
<dbReference type="InterPro" id="IPR051535">
    <property type="entry name" value="Siderophore_ABC-ATPase"/>
</dbReference>
<gene>
    <name evidence="11" type="ORF">ACFORG_10450</name>
</gene>
<evidence type="ECO:0000256" key="8">
    <source>
        <dbReference type="ARBA" id="ARBA00023065"/>
    </source>
</evidence>
<evidence type="ECO:0000256" key="9">
    <source>
        <dbReference type="ARBA" id="ARBA00023136"/>
    </source>
</evidence>
<comment type="subcellular location">
    <subcellularLocation>
        <location evidence="1">Cell membrane</location>
        <topology evidence="1">Peripheral membrane protein</topology>
    </subcellularLocation>
</comment>
<keyword evidence="8" id="KW-0406">Ion transport</keyword>
<evidence type="ECO:0000256" key="7">
    <source>
        <dbReference type="ARBA" id="ARBA00023004"/>
    </source>
</evidence>
<dbReference type="Proteomes" id="UP001595629">
    <property type="component" value="Unassembled WGS sequence"/>
</dbReference>
<keyword evidence="3" id="KW-1003">Cell membrane</keyword>
<keyword evidence="5" id="KW-0547">Nucleotide-binding</keyword>
<evidence type="ECO:0000256" key="6">
    <source>
        <dbReference type="ARBA" id="ARBA00022840"/>
    </source>
</evidence>
<dbReference type="GO" id="GO:0005524">
    <property type="term" value="F:ATP binding"/>
    <property type="evidence" value="ECO:0007669"/>
    <property type="project" value="UniProtKB-KW"/>
</dbReference>
<evidence type="ECO:0000259" key="10">
    <source>
        <dbReference type="PROSITE" id="PS50893"/>
    </source>
</evidence>
<proteinExistence type="predicted"/>
<dbReference type="EMBL" id="JBHRXI010000010">
    <property type="protein sequence ID" value="MFC3614179.1"/>
    <property type="molecule type" value="Genomic_DNA"/>
</dbReference>
<evidence type="ECO:0000256" key="1">
    <source>
        <dbReference type="ARBA" id="ARBA00004202"/>
    </source>
</evidence>
<dbReference type="PROSITE" id="PS00211">
    <property type="entry name" value="ABC_TRANSPORTER_1"/>
    <property type="match status" value="1"/>
</dbReference>
<dbReference type="SUPFAM" id="SSF52540">
    <property type="entry name" value="P-loop containing nucleoside triphosphate hydrolases"/>
    <property type="match status" value="1"/>
</dbReference>
<dbReference type="InterPro" id="IPR003593">
    <property type="entry name" value="AAA+_ATPase"/>
</dbReference>
<organism evidence="11 12">
    <name type="scientific">Lutimaribacter marinistellae</name>
    <dbReference type="NCBI Taxonomy" id="1820329"/>
    <lineage>
        <taxon>Bacteria</taxon>
        <taxon>Pseudomonadati</taxon>
        <taxon>Pseudomonadota</taxon>
        <taxon>Alphaproteobacteria</taxon>
        <taxon>Rhodobacterales</taxon>
        <taxon>Roseobacteraceae</taxon>
        <taxon>Lutimaribacter</taxon>
    </lineage>
</organism>
<accession>A0ABV7THH2</accession>
<dbReference type="RefSeq" id="WP_386735366.1">
    <property type="nucleotide sequence ID" value="NZ_JBHRXI010000010.1"/>
</dbReference>
<keyword evidence="9" id="KW-0472">Membrane</keyword>
<protein>
    <submittedName>
        <fullName evidence="11">ABC transporter ATP-binding protein</fullName>
    </submittedName>
</protein>
<dbReference type="Gene3D" id="3.40.50.300">
    <property type="entry name" value="P-loop containing nucleotide triphosphate hydrolases"/>
    <property type="match status" value="1"/>
</dbReference>
<keyword evidence="6 11" id="KW-0067">ATP-binding</keyword>
<evidence type="ECO:0000313" key="11">
    <source>
        <dbReference type="EMBL" id="MFC3614179.1"/>
    </source>
</evidence>
<dbReference type="InterPro" id="IPR003439">
    <property type="entry name" value="ABC_transporter-like_ATP-bd"/>
</dbReference>
<evidence type="ECO:0000256" key="5">
    <source>
        <dbReference type="ARBA" id="ARBA00022741"/>
    </source>
</evidence>
<dbReference type="PANTHER" id="PTHR42771">
    <property type="entry name" value="IRON(3+)-HYDROXAMATE IMPORT ATP-BINDING PROTEIN FHUC"/>
    <property type="match status" value="1"/>
</dbReference>
<dbReference type="InterPro" id="IPR017871">
    <property type="entry name" value="ABC_transporter-like_CS"/>
</dbReference>
<evidence type="ECO:0000256" key="3">
    <source>
        <dbReference type="ARBA" id="ARBA00022475"/>
    </source>
</evidence>
<keyword evidence="7" id="KW-0408">Iron</keyword>
<keyword evidence="4" id="KW-0410">Iron transport</keyword>
<dbReference type="SMART" id="SM00382">
    <property type="entry name" value="AAA"/>
    <property type="match status" value="1"/>
</dbReference>
<dbReference type="PROSITE" id="PS50893">
    <property type="entry name" value="ABC_TRANSPORTER_2"/>
    <property type="match status" value="1"/>
</dbReference>
<reference evidence="12" key="1">
    <citation type="journal article" date="2019" name="Int. J. Syst. Evol. Microbiol.">
        <title>The Global Catalogue of Microorganisms (GCM) 10K type strain sequencing project: providing services to taxonomists for standard genome sequencing and annotation.</title>
        <authorList>
            <consortium name="The Broad Institute Genomics Platform"/>
            <consortium name="The Broad Institute Genome Sequencing Center for Infectious Disease"/>
            <person name="Wu L."/>
            <person name="Ma J."/>
        </authorList>
    </citation>
    <scope>NUCLEOTIDE SEQUENCE [LARGE SCALE GENOMIC DNA]</scope>
    <source>
        <strain evidence="12">KCTC 42911</strain>
    </source>
</reference>
<comment type="caution">
    <text evidence="11">The sequence shown here is derived from an EMBL/GenBank/DDBJ whole genome shotgun (WGS) entry which is preliminary data.</text>
</comment>